<evidence type="ECO:0000313" key="1">
    <source>
        <dbReference type="EMBL" id="MET3684382.1"/>
    </source>
</evidence>
<gene>
    <name evidence="1" type="ORF">ABID56_002509</name>
</gene>
<accession>A0ABV2KXR5</accession>
<sequence>MSESQPKRRSHIEKWIDILLFIPELIVIPLKYMARGIMWLVRVWLY</sequence>
<protein>
    <submittedName>
        <fullName evidence="1">Uncharacterized protein</fullName>
    </submittedName>
</protein>
<dbReference type="Proteomes" id="UP001549167">
    <property type="component" value="Unassembled WGS sequence"/>
</dbReference>
<dbReference type="RefSeq" id="WP_354221685.1">
    <property type="nucleotide sequence ID" value="NZ_JBEPMX010000017.1"/>
</dbReference>
<proteinExistence type="predicted"/>
<comment type="caution">
    <text evidence="1">The sequence shown here is derived from an EMBL/GenBank/DDBJ whole genome shotgun (WGS) entry which is preliminary data.</text>
</comment>
<reference evidence="1 2" key="1">
    <citation type="submission" date="2024-06" db="EMBL/GenBank/DDBJ databases">
        <title>Genomic Encyclopedia of Type Strains, Phase IV (KMG-IV): sequencing the most valuable type-strain genomes for metagenomic binning, comparative biology and taxonomic classification.</title>
        <authorList>
            <person name="Goeker M."/>
        </authorList>
    </citation>
    <scope>NUCLEOTIDE SEQUENCE [LARGE SCALE GENOMIC DNA]</scope>
    <source>
        <strain evidence="1 2">DSM 23520</strain>
    </source>
</reference>
<organism evidence="1 2">
    <name type="scientific">Alkalibacillus flavidus</name>
    <dbReference type="NCBI Taxonomy" id="546021"/>
    <lineage>
        <taxon>Bacteria</taxon>
        <taxon>Bacillati</taxon>
        <taxon>Bacillota</taxon>
        <taxon>Bacilli</taxon>
        <taxon>Bacillales</taxon>
        <taxon>Bacillaceae</taxon>
        <taxon>Alkalibacillus</taxon>
    </lineage>
</organism>
<dbReference type="EMBL" id="JBEPMX010000017">
    <property type="protein sequence ID" value="MET3684382.1"/>
    <property type="molecule type" value="Genomic_DNA"/>
</dbReference>
<keyword evidence="2" id="KW-1185">Reference proteome</keyword>
<name>A0ABV2KXR5_9BACI</name>
<evidence type="ECO:0000313" key="2">
    <source>
        <dbReference type="Proteomes" id="UP001549167"/>
    </source>
</evidence>